<feature type="region of interest" description="Disordered" evidence="8">
    <location>
        <begin position="1"/>
        <end position="20"/>
    </location>
</feature>
<dbReference type="GO" id="GO:0004707">
    <property type="term" value="F:MAP kinase activity"/>
    <property type="evidence" value="ECO:0007669"/>
    <property type="project" value="EnsemblFungi"/>
</dbReference>
<name>G0V862_NAUCA</name>
<evidence type="ECO:0000256" key="7">
    <source>
        <dbReference type="RuleBase" id="RU000304"/>
    </source>
</evidence>
<evidence type="ECO:0000256" key="5">
    <source>
        <dbReference type="ARBA" id="ARBA00022840"/>
    </source>
</evidence>
<dbReference type="GO" id="GO:0030476">
    <property type="term" value="P:ascospore wall assembly"/>
    <property type="evidence" value="ECO:0007669"/>
    <property type="project" value="EnsemblFungi"/>
</dbReference>
<dbReference type="RefSeq" id="XP_003674041.1">
    <property type="nucleotide sequence ID" value="XM_003673993.1"/>
</dbReference>
<dbReference type="KEGG" id="ncs:NCAS_0A11020"/>
<gene>
    <name evidence="10" type="primary">NCAS0A11020</name>
    <name evidence="10" type="ordered locus">NCAS_0A11020</name>
</gene>
<reference evidence="11" key="1">
    <citation type="journal article" date="2011" name="Proc. Natl. Acad. Sci. U.S.A.">
        <title>Evolutionary erosion of yeast sex chromosomes by mating-type switching accidents.</title>
        <authorList>
            <person name="Gordon J.L."/>
            <person name="Armisen D."/>
            <person name="Proux-Wera E."/>
            <person name="Oheigeartaigh S.S."/>
            <person name="Byrne K.P."/>
            <person name="Wolfe K.H."/>
        </authorList>
    </citation>
    <scope>NUCLEOTIDE SEQUENCE [LARGE SCALE GENOMIC DNA]</scope>
    <source>
        <strain evidence="11">ATCC 76901 / BCRC 22586 / CBS 4309 / NBRC 1992 / NRRL Y-12630</strain>
    </source>
</reference>
<dbReference type="GO" id="GO:0005524">
    <property type="term" value="F:ATP binding"/>
    <property type="evidence" value="ECO:0007669"/>
    <property type="project" value="UniProtKB-UniRule"/>
</dbReference>
<dbReference type="InParanoid" id="G0V862"/>
<dbReference type="Pfam" id="PF00069">
    <property type="entry name" value="Pkinase"/>
    <property type="match status" value="1"/>
</dbReference>
<dbReference type="GO" id="GO:0070056">
    <property type="term" value="C:prospore membrane leading edge"/>
    <property type="evidence" value="ECO:0007669"/>
    <property type="project" value="EnsemblFungi"/>
</dbReference>
<dbReference type="InterPro" id="IPR000719">
    <property type="entry name" value="Prot_kinase_dom"/>
</dbReference>
<dbReference type="FunCoup" id="G0V862">
    <property type="interactions" value="346"/>
</dbReference>
<dbReference type="Gene3D" id="1.10.510.10">
    <property type="entry name" value="Transferase(Phosphotransferase) domain 1"/>
    <property type="match status" value="1"/>
</dbReference>
<dbReference type="OrthoDB" id="192887at2759"/>
<dbReference type="PROSITE" id="PS00107">
    <property type="entry name" value="PROTEIN_KINASE_ATP"/>
    <property type="match status" value="1"/>
</dbReference>
<dbReference type="GeneID" id="96901139"/>
<feature type="binding site" evidence="6">
    <location>
        <position position="111"/>
    </location>
    <ligand>
        <name>ATP</name>
        <dbReference type="ChEBI" id="CHEBI:30616"/>
    </ligand>
</feature>
<dbReference type="GO" id="GO:1904853">
    <property type="term" value="P:protein localization to ascospore wall"/>
    <property type="evidence" value="ECO:0007669"/>
    <property type="project" value="EnsemblFungi"/>
</dbReference>
<evidence type="ECO:0000313" key="11">
    <source>
        <dbReference type="Proteomes" id="UP000001640"/>
    </source>
</evidence>
<dbReference type="AlphaFoldDB" id="G0V862"/>
<dbReference type="PROSITE" id="PS50011">
    <property type="entry name" value="PROTEIN_KINASE_DOM"/>
    <property type="match status" value="1"/>
</dbReference>
<evidence type="ECO:0000256" key="6">
    <source>
        <dbReference type="PROSITE-ProRule" id="PRU10141"/>
    </source>
</evidence>
<dbReference type="SMART" id="SM00220">
    <property type="entry name" value="S_TKc"/>
    <property type="match status" value="1"/>
</dbReference>
<dbReference type="InterPro" id="IPR011009">
    <property type="entry name" value="Kinase-like_dom_sf"/>
</dbReference>
<dbReference type="PROSITE" id="PS00108">
    <property type="entry name" value="PROTEIN_KINASE_ST"/>
    <property type="match status" value="1"/>
</dbReference>
<evidence type="ECO:0000256" key="8">
    <source>
        <dbReference type="SAM" id="MobiDB-lite"/>
    </source>
</evidence>
<dbReference type="FunFam" id="1.10.510.10:FF:000040">
    <property type="entry name" value="Mitogen-activated protein kinase"/>
    <property type="match status" value="1"/>
</dbReference>
<keyword evidence="5 6" id="KW-0067">ATP-binding</keyword>
<protein>
    <recommendedName>
        <fullName evidence="9">Protein kinase domain-containing protein</fullName>
    </recommendedName>
</protein>
<feature type="domain" description="Protein kinase" evidence="9">
    <location>
        <begin position="78"/>
        <end position="385"/>
    </location>
</feature>
<comment type="similarity">
    <text evidence="7">Belongs to the protein kinase superfamily.</text>
</comment>
<evidence type="ECO:0000259" key="9">
    <source>
        <dbReference type="PROSITE" id="PS50011"/>
    </source>
</evidence>
<evidence type="ECO:0000256" key="4">
    <source>
        <dbReference type="ARBA" id="ARBA00022777"/>
    </source>
</evidence>
<proteinExistence type="inferred from homology"/>
<evidence type="ECO:0000256" key="3">
    <source>
        <dbReference type="ARBA" id="ARBA00022741"/>
    </source>
</evidence>
<dbReference type="InterPro" id="IPR008271">
    <property type="entry name" value="Ser/Thr_kinase_AS"/>
</dbReference>
<keyword evidence="11" id="KW-1185">Reference proteome</keyword>
<dbReference type="InterPro" id="IPR017441">
    <property type="entry name" value="Protein_kinase_ATP_BS"/>
</dbReference>
<dbReference type="EMBL" id="HE576752">
    <property type="protein sequence ID" value="CCC67660.1"/>
    <property type="molecule type" value="Genomic_DNA"/>
</dbReference>
<dbReference type="STRING" id="1064592.G0V862"/>
<evidence type="ECO:0000256" key="1">
    <source>
        <dbReference type="ARBA" id="ARBA00022527"/>
    </source>
</evidence>
<evidence type="ECO:0000256" key="2">
    <source>
        <dbReference type="ARBA" id="ARBA00022679"/>
    </source>
</evidence>
<dbReference type="Gene3D" id="3.30.200.20">
    <property type="entry name" value="Phosphorylase Kinase, domain 1"/>
    <property type="match status" value="1"/>
</dbReference>
<dbReference type="PANTHER" id="PTHR24055">
    <property type="entry name" value="MITOGEN-ACTIVATED PROTEIN KINASE"/>
    <property type="match status" value="1"/>
</dbReference>
<dbReference type="InterPro" id="IPR050117">
    <property type="entry name" value="MAPK"/>
</dbReference>
<keyword evidence="3 6" id="KW-0547">Nucleotide-binding</keyword>
<dbReference type="SUPFAM" id="SSF56112">
    <property type="entry name" value="Protein kinase-like (PK-like)"/>
    <property type="match status" value="1"/>
</dbReference>
<keyword evidence="4" id="KW-0418">Kinase</keyword>
<reference key="2">
    <citation type="submission" date="2011-08" db="EMBL/GenBank/DDBJ databases">
        <title>Genome sequence of Naumovozyma castellii.</title>
        <authorList>
            <person name="Gordon J.L."/>
            <person name="Armisen D."/>
            <person name="Proux-Wera E."/>
            <person name="OhEigeartaigh S.S."/>
            <person name="Byrne K.P."/>
            <person name="Wolfe K.H."/>
        </authorList>
    </citation>
    <scope>NUCLEOTIDE SEQUENCE</scope>
    <source>
        <strain>Type strain:CBS 4309</strain>
    </source>
</reference>
<evidence type="ECO:0000313" key="10">
    <source>
        <dbReference type="EMBL" id="CCC67660.1"/>
    </source>
</evidence>
<dbReference type="HOGENOM" id="CLU_000288_181_1_1"/>
<dbReference type="OMA" id="GLYCFQE"/>
<organism evidence="10 11">
    <name type="scientific">Naumovozyma castellii</name>
    <name type="common">Yeast</name>
    <name type="synonym">Saccharomyces castellii</name>
    <dbReference type="NCBI Taxonomy" id="27288"/>
    <lineage>
        <taxon>Eukaryota</taxon>
        <taxon>Fungi</taxon>
        <taxon>Dikarya</taxon>
        <taxon>Ascomycota</taxon>
        <taxon>Saccharomycotina</taxon>
        <taxon>Saccharomycetes</taxon>
        <taxon>Saccharomycetales</taxon>
        <taxon>Saccharomycetaceae</taxon>
        <taxon>Naumovozyma</taxon>
    </lineage>
</organism>
<accession>G0V862</accession>
<keyword evidence="1 7" id="KW-0723">Serine/threonine-protein kinase</keyword>
<dbReference type="eggNOG" id="KOG0660">
    <property type="taxonomic scope" value="Eukaryota"/>
</dbReference>
<sequence length="437" mass="50759">MNNHLALNNNDSLQNWQGDPTQFYKQKFNPPIYPPPPPSRSSSSSISRKRAKLGFHKQPVVPQRTVCSSTKFSIRGRYKIIKVLGKGSYGVVCSAMDNKNPANAYPVAIKKVTNIFQKEILLKRAIRELKFMNFFQGHKNIVNLIDLEIINENSPYDGLYCYQELIDYDLAKVIHSSIKLTEFHIQYFMYQILSGLKYIHSADVIHRDLKPGNILCTLNGNLKICDFGLARGINPKFYNDNGNLASPKLHDITNYVATRWYRAPELILSHKMYTKAIDLWSVGCILAEFYGRRPIFMGHDTLHQVYEIVKILGPPSQRLLSQFASVKAYNIFNNNLAKLHWNSPIDWKTLYPEASNSSIHLLQNLLKWNPRERFDVEQAITHPFLNEVRTPMDEPVHMLGPFDFSYEFKLNSMEILRSYLKEEVKKFRQNRNYIYND</sequence>
<keyword evidence="2" id="KW-0808">Transferase</keyword>
<feature type="region of interest" description="Disordered" evidence="8">
    <location>
        <begin position="27"/>
        <end position="49"/>
    </location>
</feature>
<dbReference type="Proteomes" id="UP000001640">
    <property type="component" value="Chromosome 1"/>
</dbReference>